<accession>B9SVJ3</accession>
<evidence type="ECO:0000313" key="1">
    <source>
        <dbReference type="EMBL" id="EEF32374.1"/>
    </source>
</evidence>
<sequence length="73" mass="8355">MHELVPELLKNIVFVMKTTGVLLPRHQREVEWLNAKQIVPAPCSESYSTSIMCLLRISCASCFKFQGRQQATF</sequence>
<organism evidence="1 2">
    <name type="scientific">Ricinus communis</name>
    <name type="common">Castor bean</name>
    <dbReference type="NCBI Taxonomy" id="3988"/>
    <lineage>
        <taxon>Eukaryota</taxon>
        <taxon>Viridiplantae</taxon>
        <taxon>Streptophyta</taxon>
        <taxon>Embryophyta</taxon>
        <taxon>Tracheophyta</taxon>
        <taxon>Spermatophyta</taxon>
        <taxon>Magnoliopsida</taxon>
        <taxon>eudicotyledons</taxon>
        <taxon>Gunneridae</taxon>
        <taxon>Pentapetalae</taxon>
        <taxon>rosids</taxon>
        <taxon>fabids</taxon>
        <taxon>Malpighiales</taxon>
        <taxon>Euphorbiaceae</taxon>
        <taxon>Acalyphoideae</taxon>
        <taxon>Acalypheae</taxon>
        <taxon>Ricinus</taxon>
    </lineage>
</organism>
<dbReference type="EMBL" id="EQ974169">
    <property type="protein sequence ID" value="EEF32374.1"/>
    <property type="molecule type" value="Genomic_DNA"/>
</dbReference>
<dbReference type="InParanoid" id="B9SVJ3"/>
<name>B9SVJ3_RICCO</name>
<evidence type="ECO:0000313" key="2">
    <source>
        <dbReference type="Proteomes" id="UP000008311"/>
    </source>
</evidence>
<protein>
    <submittedName>
        <fullName evidence="1">Uncharacterized protein</fullName>
    </submittedName>
</protein>
<dbReference type="Proteomes" id="UP000008311">
    <property type="component" value="Unassembled WGS sequence"/>
</dbReference>
<gene>
    <name evidence="1" type="ORF">RCOM_0537950</name>
</gene>
<reference evidence="2" key="1">
    <citation type="journal article" date="2010" name="Nat. Biotechnol.">
        <title>Draft genome sequence of the oilseed species Ricinus communis.</title>
        <authorList>
            <person name="Chan A.P."/>
            <person name="Crabtree J."/>
            <person name="Zhao Q."/>
            <person name="Lorenzi H."/>
            <person name="Orvis J."/>
            <person name="Puiu D."/>
            <person name="Melake-Berhan A."/>
            <person name="Jones K.M."/>
            <person name="Redman J."/>
            <person name="Chen G."/>
            <person name="Cahoon E.B."/>
            <person name="Gedil M."/>
            <person name="Stanke M."/>
            <person name="Haas B.J."/>
            <person name="Wortman J.R."/>
            <person name="Fraser-Liggett C.M."/>
            <person name="Ravel J."/>
            <person name="Rabinowicz P.D."/>
        </authorList>
    </citation>
    <scope>NUCLEOTIDE SEQUENCE [LARGE SCALE GENOMIC DNA]</scope>
    <source>
        <strain evidence="2">cv. Hale</strain>
    </source>
</reference>
<dbReference type="AlphaFoldDB" id="B9SVJ3"/>
<proteinExistence type="predicted"/>
<keyword evidence="2" id="KW-1185">Reference proteome</keyword>